<dbReference type="Pfam" id="PF13411">
    <property type="entry name" value="MerR_1"/>
    <property type="match status" value="1"/>
</dbReference>
<sequence>MGYPIGKFSKMVSLSIDTLRYYEKEHLIIPDRDQNNRRTYSDADQRWIAFIKRLKATGMPIKEIKTYARLRYQGNSTIDERLKLLFTQKSRLAAQRREIDAHVAFLENKITTYHQLKAKLTTENSKSD</sequence>
<dbReference type="PROSITE" id="PS50937">
    <property type="entry name" value="HTH_MERR_2"/>
    <property type="match status" value="1"/>
</dbReference>
<dbReference type="InterPro" id="IPR000551">
    <property type="entry name" value="MerR-type_HTH_dom"/>
</dbReference>
<evidence type="ECO:0000256" key="1">
    <source>
        <dbReference type="ARBA" id="ARBA00023125"/>
    </source>
</evidence>
<dbReference type="PRINTS" id="PR00040">
    <property type="entry name" value="HTHMERR"/>
</dbReference>
<dbReference type="InterPro" id="IPR009061">
    <property type="entry name" value="DNA-bd_dom_put_sf"/>
</dbReference>
<protein>
    <submittedName>
        <fullName evidence="3">MerR family transcriptional regulator</fullName>
    </submittedName>
</protein>
<dbReference type="Gene3D" id="1.10.1660.10">
    <property type="match status" value="1"/>
</dbReference>
<dbReference type="PANTHER" id="PTHR30204">
    <property type="entry name" value="REDOX-CYCLING DRUG-SENSING TRANSCRIPTIONAL ACTIVATOR SOXR"/>
    <property type="match status" value="1"/>
</dbReference>
<dbReference type="Proteomes" id="UP000542889">
    <property type="component" value="Unassembled WGS sequence"/>
</dbReference>
<dbReference type="AlphaFoldDB" id="A0A7Y7QDP4"/>
<dbReference type="PANTHER" id="PTHR30204:SF98">
    <property type="entry name" value="HTH-TYPE TRANSCRIPTIONAL REGULATOR ADHR"/>
    <property type="match status" value="1"/>
</dbReference>
<dbReference type="SMART" id="SM00422">
    <property type="entry name" value="HTH_MERR"/>
    <property type="match status" value="1"/>
</dbReference>
<proteinExistence type="predicted"/>
<evidence type="ECO:0000259" key="2">
    <source>
        <dbReference type="PROSITE" id="PS50937"/>
    </source>
</evidence>
<evidence type="ECO:0000313" key="3">
    <source>
        <dbReference type="EMBL" id="NVO87170.1"/>
    </source>
</evidence>
<organism evidence="3 4">
    <name type="scientific">Lacticaseibacillus rhamnosus</name>
    <name type="common">Lactobacillus rhamnosus</name>
    <dbReference type="NCBI Taxonomy" id="47715"/>
    <lineage>
        <taxon>Bacteria</taxon>
        <taxon>Bacillati</taxon>
        <taxon>Bacillota</taxon>
        <taxon>Bacilli</taxon>
        <taxon>Lactobacillales</taxon>
        <taxon>Lactobacillaceae</taxon>
        <taxon>Lacticaseibacillus</taxon>
    </lineage>
</organism>
<accession>A0A7Y7QDP4</accession>
<dbReference type="GO" id="GO:0003677">
    <property type="term" value="F:DNA binding"/>
    <property type="evidence" value="ECO:0007669"/>
    <property type="project" value="UniProtKB-KW"/>
</dbReference>
<dbReference type="RefSeq" id="WP_176817497.1">
    <property type="nucleotide sequence ID" value="NZ_JABXWP010000002.1"/>
</dbReference>
<name>A0A7Y7QDP4_LACRH</name>
<dbReference type="PROSITE" id="PS00552">
    <property type="entry name" value="HTH_MERR_1"/>
    <property type="match status" value="1"/>
</dbReference>
<reference evidence="3 4" key="1">
    <citation type="submission" date="2020-06" db="EMBL/GenBank/DDBJ databases">
        <title>Lactobacillus rhamnosus QC,genome.</title>
        <authorList>
            <person name="Yi H."/>
            <person name="Jin M."/>
        </authorList>
    </citation>
    <scope>NUCLEOTIDE SEQUENCE [LARGE SCALE GENOMIC DNA]</scope>
    <source>
        <strain evidence="3 4">QC</strain>
    </source>
</reference>
<dbReference type="SUPFAM" id="SSF46955">
    <property type="entry name" value="Putative DNA-binding domain"/>
    <property type="match status" value="1"/>
</dbReference>
<gene>
    <name evidence="3" type="ORF">HWN39_01500</name>
</gene>
<dbReference type="GO" id="GO:0003700">
    <property type="term" value="F:DNA-binding transcription factor activity"/>
    <property type="evidence" value="ECO:0007669"/>
    <property type="project" value="InterPro"/>
</dbReference>
<feature type="domain" description="HTH merR-type" evidence="2">
    <location>
        <begin position="1"/>
        <end position="70"/>
    </location>
</feature>
<dbReference type="EMBL" id="JABXWP010000002">
    <property type="protein sequence ID" value="NVO87170.1"/>
    <property type="molecule type" value="Genomic_DNA"/>
</dbReference>
<keyword evidence="1" id="KW-0238">DNA-binding</keyword>
<dbReference type="CDD" id="cd01109">
    <property type="entry name" value="HTH_YyaN"/>
    <property type="match status" value="1"/>
</dbReference>
<comment type="caution">
    <text evidence="3">The sequence shown here is derived from an EMBL/GenBank/DDBJ whole genome shotgun (WGS) entry which is preliminary data.</text>
</comment>
<evidence type="ECO:0000313" key="4">
    <source>
        <dbReference type="Proteomes" id="UP000542889"/>
    </source>
</evidence>
<dbReference type="InterPro" id="IPR047057">
    <property type="entry name" value="MerR_fam"/>
</dbReference>